<comment type="subcellular location">
    <subcellularLocation>
        <location evidence="1">Cell membrane</location>
        <topology evidence="1">Multi-pass membrane protein</topology>
    </subcellularLocation>
</comment>
<dbReference type="GO" id="GO:0005886">
    <property type="term" value="C:plasma membrane"/>
    <property type="evidence" value="ECO:0007669"/>
    <property type="project" value="UniProtKB-SubCell"/>
</dbReference>
<evidence type="ECO:0000256" key="3">
    <source>
        <dbReference type="ARBA" id="ARBA00022475"/>
    </source>
</evidence>
<protein>
    <submittedName>
        <fullName evidence="9">Rod shape-determining protein MreD</fullName>
    </submittedName>
</protein>
<keyword evidence="5" id="KW-0133">Cell shape</keyword>
<keyword evidence="4 8" id="KW-0812">Transmembrane</keyword>
<evidence type="ECO:0000313" key="13">
    <source>
        <dbReference type="Proteomes" id="UP000472355"/>
    </source>
</evidence>
<feature type="transmembrane region" description="Helical" evidence="8">
    <location>
        <begin position="29"/>
        <end position="45"/>
    </location>
</feature>
<dbReference type="Proteomes" id="UP000486903">
    <property type="component" value="Unassembled WGS sequence"/>
</dbReference>
<dbReference type="Pfam" id="PF04093">
    <property type="entry name" value="MreD"/>
    <property type="match status" value="1"/>
</dbReference>
<dbReference type="InterPro" id="IPR007227">
    <property type="entry name" value="Cell_shape_determining_MreD"/>
</dbReference>
<keyword evidence="3" id="KW-1003">Cell membrane</keyword>
<dbReference type="InterPro" id="IPR017225">
    <property type="entry name" value="Cell_shape_determin_MreD_prd"/>
</dbReference>
<dbReference type="NCBIfam" id="TIGR03426">
    <property type="entry name" value="shape_MreD"/>
    <property type="match status" value="1"/>
</dbReference>
<accession>A0A0C2NVS0</accession>
<feature type="transmembrane region" description="Helical" evidence="8">
    <location>
        <begin position="99"/>
        <end position="120"/>
    </location>
</feature>
<comment type="caution">
    <text evidence="9">The sequence shown here is derived from an EMBL/GenBank/DDBJ whole genome shotgun (WGS) entry which is preliminary data.</text>
</comment>
<keyword evidence="6 8" id="KW-1133">Transmembrane helix</keyword>
<organism evidence="9 13">
    <name type="scientific">Clostridium botulinum</name>
    <dbReference type="NCBI Taxonomy" id="1491"/>
    <lineage>
        <taxon>Bacteria</taxon>
        <taxon>Bacillati</taxon>
        <taxon>Bacillota</taxon>
        <taxon>Clostridia</taxon>
        <taxon>Eubacteriales</taxon>
        <taxon>Clostridiaceae</taxon>
        <taxon>Clostridium</taxon>
    </lineage>
</organism>
<dbReference type="Proteomes" id="UP000472355">
    <property type="component" value="Unassembled WGS sequence"/>
</dbReference>
<dbReference type="Proteomes" id="UP000473681">
    <property type="component" value="Unassembled WGS sequence"/>
</dbReference>
<evidence type="ECO:0000256" key="1">
    <source>
        <dbReference type="ARBA" id="ARBA00004651"/>
    </source>
</evidence>
<dbReference type="EMBL" id="SGKU01000021">
    <property type="protein sequence ID" value="NFA42738.1"/>
    <property type="molecule type" value="Genomic_DNA"/>
</dbReference>
<dbReference type="PIRSF" id="PIRSF037497">
    <property type="entry name" value="MreD_Clostridium/Treponema_prd"/>
    <property type="match status" value="1"/>
</dbReference>
<feature type="transmembrane region" description="Helical" evidence="8">
    <location>
        <begin position="132"/>
        <end position="150"/>
    </location>
</feature>
<evidence type="ECO:0000313" key="15">
    <source>
        <dbReference type="Proteomes" id="UP000476820"/>
    </source>
</evidence>
<evidence type="ECO:0000256" key="6">
    <source>
        <dbReference type="ARBA" id="ARBA00022989"/>
    </source>
</evidence>
<feature type="transmembrane region" description="Helical" evidence="8">
    <location>
        <begin position="65"/>
        <end position="87"/>
    </location>
</feature>
<dbReference type="AlphaFoldDB" id="A0A0C2NVS0"/>
<evidence type="ECO:0000256" key="2">
    <source>
        <dbReference type="ARBA" id="ARBA00007776"/>
    </source>
</evidence>
<dbReference type="OrthoDB" id="9796616at2"/>
<reference evidence="14 15" key="2">
    <citation type="submission" date="2019-04" db="EMBL/GenBank/DDBJ databases">
        <title>Genome sequencing of Clostridium botulinum Groups I-IV and Clostridium butyricum.</title>
        <authorList>
            <person name="Brunt J."/>
            <person name="Van Vliet A.H.M."/>
            <person name="Stringer S.C."/>
            <person name="Carter A.T."/>
            <person name="Peck M.W."/>
        </authorList>
    </citation>
    <scope>NUCLEOTIDE SEQUENCE [LARGE SCALE GENOMIC DNA]</scope>
    <source>
        <strain evidence="10 15">1605</strain>
        <strain evidence="12 16">BL81</strain>
        <strain evidence="11 14">CB-K-33E</strain>
    </source>
</reference>
<keyword evidence="7 8" id="KW-0472">Membrane</keyword>
<evidence type="ECO:0000313" key="12">
    <source>
        <dbReference type="EMBL" id="NFV26884.1"/>
    </source>
</evidence>
<dbReference type="Proteomes" id="UP000476820">
    <property type="component" value="Unassembled WGS sequence"/>
</dbReference>
<reference evidence="9 13" key="1">
    <citation type="submission" date="2019-02" db="EMBL/GenBank/DDBJ databases">
        <title>Genome sequencing of Clostridium botulinum clinical isolates.</title>
        <authorList>
            <person name="Brunt J."/>
            <person name="Van Vliet A.H.M."/>
            <person name="Stringer S.C."/>
            <person name="Grant K.A."/>
            <person name="Carter A.C."/>
            <person name="Peck M.W."/>
        </authorList>
    </citation>
    <scope>NUCLEOTIDE SEQUENCE [LARGE SCALE GENOMIC DNA]</scope>
    <source>
        <strain evidence="9 13">H113700579</strain>
    </source>
</reference>
<dbReference type="GO" id="GO:0008360">
    <property type="term" value="P:regulation of cell shape"/>
    <property type="evidence" value="ECO:0007669"/>
    <property type="project" value="UniProtKB-KW"/>
</dbReference>
<name>A0A0C2NVS0_CLOBO</name>
<evidence type="ECO:0000256" key="5">
    <source>
        <dbReference type="ARBA" id="ARBA00022960"/>
    </source>
</evidence>
<evidence type="ECO:0000313" key="14">
    <source>
        <dbReference type="Proteomes" id="UP000473681"/>
    </source>
</evidence>
<evidence type="ECO:0000256" key="7">
    <source>
        <dbReference type="ARBA" id="ARBA00023136"/>
    </source>
</evidence>
<comment type="similarity">
    <text evidence="2">Belongs to the MreD family.</text>
</comment>
<sequence length="163" mass="18736">MEKLIVILISIGLAILDNSLIPFFSVQGVYPSILFTFAIAYSLVYGREKAVFIGAISGILQDLFFFNVFGINSILNLLLCLLASIIGENIFKTKKVIPVISMFLITILKYMGIFIICYFLRVDMHMLKSMGMALYNAIVMFFVYELIMKIPDDEYKKRPWRFK</sequence>
<dbReference type="RefSeq" id="WP_003373980.1">
    <property type="nucleotide sequence ID" value="NZ_CP010520.1"/>
</dbReference>
<proteinExistence type="inferred from homology"/>
<dbReference type="EMBL" id="SWOV01000013">
    <property type="protein sequence ID" value="NFF87528.1"/>
    <property type="molecule type" value="Genomic_DNA"/>
</dbReference>
<evidence type="ECO:0000256" key="4">
    <source>
        <dbReference type="ARBA" id="ARBA00022692"/>
    </source>
</evidence>
<evidence type="ECO:0000256" key="8">
    <source>
        <dbReference type="SAM" id="Phobius"/>
    </source>
</evidence>
<gene>
    <name evidence="9" type="primary">mreD</name>
    <name evidence="9" type="ORF">EXM65_09170</name>
    <name evidence="10" type="ORF">FC774_06540</name>
    <name evidence="11" type="ORF">FDB51_02060</name>
    <name evidence="12" type="ORF">FDG31_12015</name>
</gene>
<evidence type="ECO:0000313" key="9">
    <source>
        <dbReference type="EMBL" id="NFA42738.1"/>
    </source>
</evidence>
<evidence type="ECO:0000313" key="10">
    <source>
        <dbReference type="EMBL" id="NFF87528.1"/>
    </source>
</evidence>
<dbReference type="EMBL" id="SWVK01000002">
    <property type="protein sequence ID" value="NFN33933.1"/>
    <property type="molecule type" value="Genomic_DNA"/>
</dbReference>
<dbReference type="EMBL" id="SXFB01000009">
    <property type="protein sequence ID" value="NFV26884.1"/>
    <property type="molecule type" value="Genomic_DNA"/>
</dbReference>
<evidence type="ECO:0000313" key="11">
    <source>
        <dbReference type="EMBL" id="NFN33933.1"/>
    </source>
</evidence>
<evidence type="ECO:0000313" key="16">
    <source>
        <dbReference type="Proteomes" id="UP000486903"/>
    </source>
</evidence>